<dbReference type="AlphaFoldDB" id="A0A9W6LPG1"/>
<dbReference type="InterPro" id="IPR013766">
    <property type="entry name" value="Thioredoxin_domain"/>
</dbReference>
<feature type="domain" description="Thioredoxin" evidence="2">
    <location>
        <begin position="23"/>
        <end position="162"/>
    </location>
</feature>
<dbReference type="SUPFAM" id="SSF52833">
    <property type="entry name" value="Thioredoxin-like"/>
    <property type="match status" value="1"/>
</dbReference>
<reference evidence="3" key="1">
    <citation type="submission" date="2022-12" db="EMBL/GenBank/DDBJ databases">
        <title>Reference genome sequencing for broad-spectrum identification of bacterial and archaeal isolates by mass spectrometry.</title>
        <authorList>
            <person name="Sekiguchi Y."/>
            <person name="Tourlousse D.M."/>
        </authorList>
    </citation>
    <scope>NUCLEOTIDE SEQUENCE</scope>
    <source>
        <strain evidence="3">10succ1</strain>
    </source>
</reference>
<proteinExistence type="predicted"/>
<dbReference type="EMBL" id="BSDY01000020">
    <property type="protein sequence ID" value="GLI57542.1"/>
    <property type="molecule type" value="Genomic_DNA"/>
</dbReference>
<keyword evidence="4" id="KW-1185">Reference proteome</keyword>
<comment type="caution">
    <text evidence="3">The sequence shown here is derived from an EMBL/GenBank/DDBJ whole genome shotgun (WGS) entry which is preliminary data.</text>
</comment>
<feature type="chain" id="PRO_5040786569" description="Thioredoxin domain-containing protein" evidence="1">
    <location>
        <begin position="19"/>
        <end position="174"/>
    </location>
</feature>
<dbReference type="InterPro" id="IPR013740">
    <property type="entry name" value="Redoxin"/>
</dbReference>
<dbReference type="RefSeq" id="WP_281837200.1">
    <property type="nucleotide sequence ID" value="NZ_BSDY01000020.1"/>
</dbReference>
<dbReference type="Proteomes" id="UP001144471">
    <property type="component" value="Unassembled WGS sequence"/>
</dbReference>
<sequence>MKRTIMIFLILLSTVAFGAREGLEKGEIFPKSKLYNTAGELVGNTDDYKGKITIYNFGTSWCSWCVREKPLLNEFYNKNSGKINVVSIMLDRSGSAIDKFFEENPADFPHFFDKGQEMSKKYAVKTLPTTYIVDEDGTILTEFSGSIEWDKKSKQFLEDLRILKSKAVANKGGN</sequence>
<dbReference type="PROSITE" id="PS51352">
    <property type="entry name" value="THIOREDOXIN_2"/>
    <property type="match status" value="1"/>
</dbReference>
<dbReference type="CDD" id="cd02966">
    <property type="entry name" value="TlpA_like_family"/>
    <property type="match status" value="1"/>
</dbReference>
<evidence type="ECO:0000313" key="3">
    <source>
        <dbReference type="EMBL" id="GLI57542.1"/>
    </source>
</evidence>
<keyword evidence="1" id="KW-0732">Signal</keyword>
<accession>A0A9W6LPG1</accession>
<protein>
    <recommendedName>
        <fullName evidence="2">Thioredoxin domain-containing protein</fullName>
    </recommendedName>
</protein>
<organism evidence="3 4">
    <name type="scientific">Propionigenium maris DSM 9537</name>
    <dbReference type="NCBI Taxonomy" id="1123000"/>
    <lineage>
        <taxon>Bacteria</taxon>
        <taxon>Fusobacteriati</taxon>
        <taxon>Fusobacteriota</taxon>
        <taxon>Fusobacteriia</taxon>
        <taxon>Fusobacteriales</taxon>
        <taxon>Fusobacteriaceae</taxon>
        <taxon>Propionigenium</taxon>
    </lineage>
</organism>
<evidence type="ECO:0000259" key="2">
    <source>
        <dbReference type="PROSITE" id="PS51352"/>
    </source>
</evidence>
<evidence type="ECO:0000313" key="4">
    <source>
        <dbReference type="Proteomes" id="UP001144471"/>
    </source>
</evidence>
<dbReference type="PANTHER" id="PTHR42852">
    <property type="entry name" value="THIOL:DISULFIDE INTERCHANGE PROTEIN DSBE"/>
    <property type="match status" value="1"/>
</dbReference>
<name>A0A9W6LPG1_9FUSO</name>
<dbReference type="Pfam" id="PF08534">
    <property type="entry name" value="Redoxin"/>
    <property type="match status" value="1"/>
</dbReference>
<dbReference type="InterPro" id="IPR050553">
    <property type="entry name" value="Thioredoxin_ResA/DsbE_sf"/>
</dbReference>
<gene>
    <name evidence="3" type="ORF">PM10SUCC1_30560</name>
</gene>
<dbReference type="Gene3D" id="3.40.30.10">
    <property type="entry name" value="Glutaredoxin"/>
    <property type="match status" value="1"/>
</dbReference>
<evidence type="ECO:0000256" key="1">
    <source>
        <dbReference type="SAM" id="SignalP"/>
    </source>
</evidence>
<feature type="signal peptide" evidence="1">
    <location>
        <begin position="1"/>
        <end position="18"/>
    </location>
</feature>
<dbReference type="InterPro" id="IPR036249">
    <property type="entry name" value="Thioredoxin-like_sf"/>
</dbReference>
<dbReference type="PANTHER" id="PTHR42852:SF17">
    <property type="entry name" value="THIOREDOXIN-LIKE PROTEIN HI_1115"/>
    <property type="match status" value="1"/>
</dbReference>